<dbReference type="Proteomes" id="UP000008917">
    <property type="component" value="Chromosome"/>
</dbReference>
<dbReference type="EMBL" id="CP002417">
    <property type="protein sequence ID" value="ADU36911.1"/>
    <property type="molecule type" value="Genomic_DNA"/>
</dbReference>
<evidence type="ECO:0000313" key="1">
    <source>
        <dbReference type="EMBL" id="ADU36911.1"/>
    </source>
</evidence>
<evidence type="ECO:0000313" key="2">
    <source>
        <dbReference type="Proteomes" id="UP000008917"/>
    </source>
</evidence>
<dbReference type="KEGG" id="vpe:Varpa_2713"/>
<proteinExistence type="predicted"/>
<name>E6V2U1_VARPE</name>
<reference evidence="1 2" key="2">
    <citation type="journal article" date="2013" name="Genome Announc.">
        <title>Genome of the Root-Associated Plant Growth-Promoting Bacterium Variovorax paradoxus Strain EPS.</title>
        <authorList>
            <person name="Han J.I."/>
            <person name="Spain J.C."/>
            <person name="Leadbetter J.R."/>
            <person name="Ovchinnikova G."/>
            <person name="Goodwin L.A."/>
            <person name="Han C.S."/>
            <person name="Woyke T."/>
            <person name="Davenport K.W."/>
            <person name="Orwin P.M."/>
        </authorList>
    </citation>
    <scope>NUCLEOTIDE SEQUENCE [LARGE SCALE GENOMIC DNA]</scope>
    <source>
        <strain evidence="1 2">EPS</strain>
    </source>
</reference>
<sequence length="31" mass="3360">MTGPAALLDEANCEPVPALLPHEMVWNLTEP</sequence>
<reference evidence="2" key="1">
    <citation type="submission" date="2010-12" db="EMBL/GenBank/DDBJ databases">
        <title>Complete sequence of Variovorax paradoxus EPS.</title>
        <authorList>
            <consortium name="US DOE Joint Genome Institute"/>
            <person name="Lucas S."/>
            <person name="Copeland A."/>
            <person name="Lapidus A."/>
            <person name="Cheng J.-F."/>
            <person name="Goodwin L."/>
            <person name="Pitluck S."/>
            <person name="Teshima H."/>
            <person name="Detter J.C."/>
            <person name="Han C."/>
            <person name="Tapia R."/>
            <person name="Land M."/>
            <person name="Hauser L."/>
            <person name="Kyrpides N."/>
            <person name="Ivanova N."/>
            <person name="Ovchinnikova G."/>
            <person name="Orwin P."/>
            <person name="Han J.-I.G."/>
            <person name="Woyke T."/>
        </authorList>
    </citation>
    <scope>NUCLEOTIDE SEQUENCE [LARGE SCALE GENOMIC DNA]</scope>
    <source>
        <strain evidence="2">EPS</strain>
    </source>
</reference>
<gene>
    <name evidence="1" type="ordered locus">Varpa_2713</name>
</gene>
<dbReference type="HOGENOM" id="CLU_3399019_0_0_4"/>
<dbReference type="AlphaFoldDB" id="E6V2U1"/>
<accession>E6V2U1</accession>
<protein>
    <submittedName>
        <fullName evidence="1">Uncharacterized protein</fullName>
    </submittedName>
</protein>
<organism evidence="1 2">
    <name type="scientific">Variovorax paradoxus (strain EPS)</name>
    <dbReference type="NCBI Taxonomy" id="595537"/>
    <lineage>
        <taxon>Bacteria</taxon>
        <taxon>Pseudomonadati</taxon>
        <taxon>Pseudomonadota</taxon>
        <taxon>Betaproteobacteria</taxon>
        <taxon>Burkholderiales</taxon>
        <taxon>Comamonadaceae</taxon>
        <taxon>Variovorax</taxon>
    </lineage>
</organism>